<dbReference type="Proteomes" id="UP001165065">
    <property type="component" value="Unassembled WGS sequence"/>
</dbReference>
<sequence>MDFETAHHLCSFFGSVSETYLGGDDLGEALIEKIATIDSSELGYSILKLVDLLIPNHASSNDDVDCVERKVRPFFQFYERVGCLFDHGEANFGADSRLAGIMVDEETVYNCLCNLLVDAVSESNPRRKDFIGLIMKMDKSAQKSLMKIIKDGKHDSVRVDLVWEVGGVVTPRKHGGSRSSRSSPYTPHGRDTPRRLEAIIKELKREKAEVEGKLKDQANHNQQLSQELAEASEMGSKAALSLEIATLEKYENLDKEQKTKIAALTEETSLLRSKVKTFDQLKQQVLALTDELDILKHSSAKLPSLEKSLESYKEKLENFDAVKLQLQDEQKAHASAIDKLIKLENENSAIPNLKKQLETYKKKSSDLSVANETLTHELNTLKKLSSAVQKQNAQLSTTTSMQLKEAQELQKLLVESYGGDDDFAMAVGEGVSELNPKIAEELSRLKNDNDRLIKLVNDQSADNLQNLQNALEDASLKCESFKTKFLSTNEDLKATKSQLEAARVQITYLEGQLKSTQLALDAARAEHEETKVTLNGTIEKIKKKSEDHIFLLKTGLTKLNDETLAELDLTVTEKNKLAASVQEQTAFIEKQNSEFQSYKDSHSLSNEVAQKKQKEYKYKLTVSQNKQSSLESEVDEMQAKLRQMQRERGNLQEDLDRLRTQGTSYMNAEGDMEAQYDALQREYNILIDENKALKEGGMVADGEWTGGATSTSLNVMRKEYDEKIMNLNEERRELVMKISAHASDLQKSETRSWQLSQQVSDLQDTITSLNLQLARKEEEEFQDNASDECLDDPANSRSALGDITNVDGEERGLEDGGKHRQQPASLLGAMGVAGDADGEAKEGECKQS</sequence>
<feature type="coiled-coil region" evidence="1">
    <location>
        <begin position="442"/>
        <end position="484"/>
    </location>
</feature>
<name>A0A9W7FZF7_9STRA</name>
<evidence type="ECO:0000313" key="5">
    <source>
        <dbReference type="Proteomes" id="UP001165065"/>
    </source>
</evidence>
<dbReference type="InterPro" id="IPR008636">
    <property type="entry name" value="Hook_C"/>
</dbReference>
<dbReference type="EMBL" id="BRYA01000586">
    <property type="protein sequence ID" value="GMI24555.1"/>
    <property type="molecule type" value="Genomic_DNA"/>
</dbReference>
<gene>
    <name evidence="4" type="ORF">TrCOL_g6082</name>
</gene>
<dbReference type="PANTHER" id="PTHR18947">
    <property type="entry name" value="HOOK PROTEINS"/>
    <property type="match status" value="1"/>
</dbReference>
<dbReference type="GO" id="GO:0005815">
    <property type="term" value="C:microtubule organizing center"/>
    <property type="evidence" value="ECO:0007669"/>
    <property type="project" value="TreeGrafter"/>
</dbReference>
<dbReference type="Pfam" id="PF05622">
    <property type="entry name" value="HOOK"/>
    <property type="match status" value="1"/>
</dbReference>
<comment type="caution">
    <text evidence="4">The sequence shown here is derived from an EMBL/GenBank/DDBJ whole genome shotgun (WGS) entry which is preliminary data.</text>
</comment>
<dbReference type="AlphaFoldDB" id="A0A9W7FZF7"/>
<dbReference type="GO" id="GO:0051959">
    <property type="term" value="F:dynein light intermediate chain binding"/>
    <property type="evidence" value="ECO:0007669"/>
    <property type="project" value="TreeGrafter"/>
</dbReference>
<feature type="region of interest" description="Disordered" evidence="2">
    <location>
        <begin position="778"/>
        <end position="848"/>
    </location>
</feature>
<dbReference type="OrthoDB" id="49395at2759"/>
<feature type="coiled-coil region" evidence="1">
    <location>
        <begin position="196"/>
        <end position="363"/>
    </location>
</feature>
<keyword evidence="5" id="KW-1185">Reference proteome</keyword>
<feature type="domain" description="Hook C-terminal" evidence="3">
    <location>
        <begin position="251"/>
        <end position="558"/>
    </location>
</feature>
<feature type="compositionally biased region" description="Basic and acidic residues" evidence="2">
    <location>
        <begin position="808"/>
        <end position="818"/>
    </location>
</feature>
<evidence type="ECO:0000256" key="1">
    <source>
        <dbReference type="SAM" id="Coils"/>
    </source>
</evidence>
<dbReference type="GO" id="GO:0008017">
    <property type="term" value="F:microtubule binding"/>
    <property type="evidence" value="ECO:0007669"/>
    <property type="project" value="InterPro"/>
</dbReference>
<protein>
    <recommendedName>
        <fullName evidence="3">Hook C-terminal domain-containing protein</fullName>
    </recommendedName>
</protein>
<evidence type="ECO:0000313" key="4">
    <source>
        <dbReference type="EMBL" id="GMI24555.1"/>
    </source>
</evidence>
<dbReference type="PANTHER" id="PTHR18947:SF28">
    <property type="entry name" value="GIRDIN, ISOFORM A"/>
    <property type="match status" value="1"/>
</dbReference>
<evidence type="ECO:0000256" key="2">
    <source>
        <dbReference type="SAM" id="MobiDB-lite"/>
    </source>
</evidence>
<feature type="compositionally biased region" description="Acidic residues" evidence="2">
    <location>
        <begin position="779"/>
        <end position="791"/>
    </location>
</feature>
<feature type="compositionally biased region" description="Basic and acidic residues" evidence="2">
    <location>
        <begin position="838"/>
        <end position="848"/>
    </location>
</feature>
<evidence type="ECO:0000259" key="3">
    <source>
        <dbReference type="Pfam" id="PF05622"/>
    </source>
</evidence>
<feature type="region of interest" description="Disordered" evidence="2">
    <location>
        <begin position="171"/>
        <end position="194"/>
    </location>
</feature>
<accession>A0A9W7FZF7</accession>
<keyword evidence="1" id="KW-0175">Coiled coil</keyword>
<organism evidence="4 5">
    <name type="scientific">Triparma columacea</name>
    <dbReference type="NCBI Taxonomy" id="722753"/>
    <lineage>
        <taxon>Eukaryota</taxon>
        <taxon>Sar</taxon>
        <taxon>Stramenopiles</taxon>
        <taxon>Ochrophyta</taxon>
        <taxon>Bolidophyceae</taxon>
        <taxon>Parmales</taxon>
        <taxon>Triparmaceae</taxon>
        <taxon>Triparma</taxon>
    </lineage>
</organism>
<proteinExistence type="predicted"/>
<reference evidence="5" key="1">
    <citation type="journal article" date="2023" name="Commun. Biol.">
        <title>Genome analysis of Parmales, the sister group of diatoms, reveals the evolutionary specialization of diatoms from phago-mixotrophs to photoautotrophs.</title>
        <authorList>
            <person name="Ban H."/>
            <person name="Sato S."/>
            <person name="Yoshikawa S."/>
            <person name="Yamada K."/>
            <person name="Nakamura Y."/>
            <person name="Ichinomiya M."/>
            <person name="Sato N."/>
            <person name="Blanc-Mathieu R."/>
            <person name="Endo H."/>
            <person name="Kuwata A."/>
            <person name="Ogata H."/>
        </authorList>
    </citation>
    <scope>NUCLEOTIDE SEQUENCE [LARGE SCALE GENOMIC DNA]</scope>
</reference>
<dbReference type="GO" id="GO:0031122">
    <property type="term" value="P:cytoplasmic microtubule organization"/>
    <property type="evidence" value="ECO:0007669"/>
    <property type="project" value="InterPro"/>
</dbReference>
<dbReference type="GO" id="GO:0030705">
    <property type="term" value="P:cytoskeleton-dependent intracellular transport"/>
    <property type="evidence" value="ECO:0007669"/>
    <property type="project" value="TreeGrafter"/>
</dbReference>
<dbReference type="GO" id="GO:0005737">
    <property type="term" value="C:cytoplasm"/>
    <property type="evidence" value="ECO:0007669"/>
    <property type="project" value="TreeGrafter"/>
</dbReference>